<comment type="caution">
    <text evidence="4">The sequence shown here is derived from an EMBL/GenBank/DDBJ whole genome shotgun (WGS) entry which is preliminary data.</text>
</comment>
<protein>
    <submittedName>
        <fullName evidence="4">DUF2637 domain-containing protein</fullName>
    </submittedName>
</protein>
<gene>
    <name evidence="4" type="ORF">KDA82_06195</name>
</gene>
<evidence type="ECO:0000313" key="5">
    <source>
        <dbReference type="Proteomes" id="UP000675554"/>
    </source>
</evidence>
<evidence type="ECO:0000256" key="1">
    <source>
        <dbReference type="SAM" id="Coils"/>
    </source>
</evidence>
<feature type="coiled-coil region" evidence="1">
    <location>
        <begin position="436"/>
        <end position="477"/>
    </location>
</feature>
<evidence type="ECO:0000313" key="4">
    <source>
        <dbReference type="EMBL" id="MBR7672620.1"/>
    </source>
</evidence>
<keyword evidence="3" id="KW-0472">Membrane</keyword>
<feature type="compositionally biased region" description="Basic and acidic residues" evidence="2">
    <location>
        <begin position="356"/>
        <end position="400"/>
    </location>
</feature>
<accession>A0A8T4IMJ2</accession>
<keyword evidence="3" id="KW-0812">Transmembrane</keyword>
<evidence type="ECO:0000256" key="2">
    <source>
        <dbReference type="SAM" id="MobiDB-lite"/>
    </source>
</evidence>
<proteinExistence type="predicted"/>
<reference evidence="4" key="1">
    <citation type="submission" date="2021-04" db="EMBL/GenBank/DDBJ databases">
        <title>Sequencing of actinobacteria type strains.</title>
        <authorList>
            <person name="Nguyen G.-S."/>
            <person name="Wentzel A."/>
        </authorList>
    </citation>
    <scope>NUCLEOTIDE SEQUENCE</scope>
    <source>
        <strain evidence="4">DSM 42095</strain>
    </source>
</reference>
<dbReference type="AlphaFoldDB" id="A0A8T4IMJ2"/>
<feature type="transmembrane region" description="Helical" evidence="3">
    <location>
        <begin position="50"/>
        <end position="69"/>
    </location>
</feature>
<feature type="transmembrane region" description="Helical" evidence="3">
    <location>
        <begin position="18"/>
        <end position="38"/>
    </location>
</feature>
<dbReference type="Proteomes" id="UP000675554">
    <property type="component" value="Unassembled WGS sequence"/>
</dbReference>
<feature type="transmembrane region" description="Helical" evidence="3">
    <location>
        <begin position="75"/>
        <end position="99"/>
    </location>
</feature>
<keyword evidence="1" id="KW-0175">Coiled coil</keyword>
<feature type="transmembrane region" description="Helical" evidence="3">
    <location>
        <begin position="120"/>
        <end position="138"/>
    </location>
</feature>
<evidence type="ECO:0000256" key="3">
    <source>
        <dbReference type="SAM" id="Phobius"/>
    </source>
</evidence>
<sequence length="569" mass="61839">MLVMGLDLHDAVSALPDWWPLAATGLVLAALIATHLAARRSRWLSGIGPQAVVALGGVAVSVHGLWGFAGETAKLPPVLAVAFIAVFDAAEMTLLVMLYRAADPKAGWTRELRLMHRTTWTLVAFSAAMNAVHAPNWWSRPVLAAIPALATWLIELQLRAKLGTRANGEDGEEDTARPGPARLLALVWQHGWAALFALLGLDARSSSSAIARAAMAQKAAHRVYRLRTVLEAADVRQDASARAAERTRRRIVRRRRRAQKALDRAEVATDTGQALAVVRRLAALTRADEVALLDYTDPPAVLALIEGLAVTPAADRHAASVRAAEAEDARERAEAALREAETARQRAADELAAARTELEETTAQRERTSEQLRTLQREAEDARQRAADARREEQDARQRADASLAAVREQTGQAEHRAREVLEGIEQATVERRQALEELGSRAEEVRREVSAREQALRQLTSEVREALTLRDRLRGDLVPLSEGAPDAALSGEGPLFRSQAKQSGWQHYLAALAASGGQVEPAASELAERFGIDAGNARNWLRDFRTARAAQLAAQPRGDEALAEARVG</sequence>
<keyword evidence="5" id="KW-1185">Reference proteome</keyword>
<keyword evidence="3" id="KW-1133">Transmembrane helix</keyword>
<organism evidence="4 5">
    <name type="scientific">Streptomyces daliensis</name>
    <dbReference type="NCBI Taxonomy" id="299421"/>
    <lineage>
        <taxon>Bacteria</taxon>
        <taxon>Bacillati</taxon>
        <taxon>Actinomycetota</taxon>
        <taxon>Actinomycetes</taxon>
        <taxon>Kitasatosporales</taxon>
        <taxon>Streptomycetaceae</taxon>
        <taxon>Streptomyces</taxon>
    </lineage>
</organism>
<dbReference type="EMBL" id="JAGSMN010000119">
    <property type="protein sequence ID" value="MBR7672620.1"/>
    <property type="molecule type" value="Genomic_DNA"/>
</dbReference>
<feature type="region of interest" description="Disordered" evidence="2">
    <location>
        <begin position="356"/>
        <end position="403"/>
    </location>
</feature>
<name>A0A8T4IMJ2_9ACTN</name>